<keyword evidence="2" id="KW-1185">Reference proteome</keyword>
<sequence length="63" mass="7071">MGKTPIMHLCTRGAITSASMPSERSRSNPRGPFALFRDLTMPILCHPHPRHAAFKLLLLVNEF</sequence>
<organism evidence="1 2">
    <name type="scientific">Fusarium torulosum</name>
    <dbReference type="NCBI Taxonomy" id="33205"/>
    <lineage>
        <taxon>Eukaryota</taxon>
        <taxon>Fungi</taxon>
        <taxon>Dikarya</taxon>
        <taxon>Ascomycota</taxon>
        <taxon>Pezizomycotina</taxon>
        <taxon>Sordariomycetes</taxon>
        <taxon>Hypocreomycetidae</taxon>
        <taxon>Hypocreales</taxon>
        <taxon>Nectriaceae</taxon>
        <taxon>Fusarium</taxon>
    </lineage>
</organism>
<reference evidence="1" key="1">
    <citation type="submission" date="2018-03" db="EMBL/GenBank/DDBJ databases">
        <authorList>
            <person name="Guldener U."/>
        </authorList>
    </citation>
    <scope>NUCLEOTIDE SEQUENCE</scope>
</reference>
<accession>A0AAE8MAL5</accession>
<gene>
    <name evidence="1" type="ORF">FTOL_06014</name>
</gene>
<name>A0AAE8MAL5_9HYPO</name>
<proteinExistence type="predicted"/>
<dbReference type="EMBL" id="ONZP01000192">
    <property type="protein sequence ID" value="SPJ76283.1"/>
    <property type="molecule type" value="Genomic_DNA"/>
</dbReference>
<dbReference type="Proteomes" id="UP001187734">
    <property type="component" value="Unassembled WGS sequence"/>
</dbReference>
<dbReference type="AlphaFoldDB" id="A0AAE8MAL5"/>
<evidence type="ECO:0000313" key="2">
    <source>
        <dbReference type="Proteomes" id="UP001187734"/>
    </source>
</evidence>
<protein>
    <submittedName>
        <fullName evidence="1">Uncharacterized protein</fullName>
    </submittedName>
</protein>
<evidence type="ECO:0000313" key="1">
    <source>
        <dbReference type="EMBL" id="SPJ76283.1"/>
    </source>
</evidence>
<comment type="caution">
    <text evidence="1">The sequence shown here is derived from an EMBL/GenBank/DDBJ whole genome shotgun (WGS) entry which is preliminary data.</text>
</comment>